<evidence type="ECO:0000313" key="2">
    <source>
        <dbReference type="Proteomes" id="UP000288361"/>
    </source>
</evidence>
<reference evidence="1 2" key="1">
    <citation type="journal article" date="2011" name="Front. Microbiol.">
        <title>Genomic signatures of strain selection and enhancement in Bacillus atrophaeus var. globigii, a historical biowarfare simulant.</title>
        <authorList>
            <person name="Gibbons H.S."/>
            <person name="Broomall S.M."/>
            <person name="McNew L.A."/>
            <person name="Daligault H."/>
            <person name="Chapman C."/>
            <person name="Bruce D."/>
            <person name="Karavis M."/>
            <person name="Krepps M."/>
            <person name="McGregor P.A."/>
            <person name="Hong C."/>
            <person name="Park K.H."/>
            <person name="Akmal A."/>
            <person name="Feldman A."/>
            <person name="Lin J.S."/>
            <person name="Chang W.E."/>
            <person name="Higgs B.W."/>
            <person name="Demirev P."/>
            <person name="Lindquist J."/>
            <person name="Liem A."/>
            <person name="Fochler E."/>
            <person name="Read T.D."/>
            <person name="Tapia R."/>
            <person name="Johnson S."/>
            <person name="Bishop-Lilly K.A."/>
            <person name="Detter C."/>
            <person name="Han C."/>
            <person name="Sozhamannan S."/>
            <person name="Rosenzweig C.N."/>
            <person name="Skowronski E.W."/>
        </authorList>
    </citation>
    <scope>NUCLEOTIDE SEQUENCE [LARGE SCALE GENOMIC DNA]</scope>
    <source>
        <strain evidence="1 2">TPS4-2</strain>
    </source>
</reference>
<name>A0A432YMI8_9GAMM</name>
<dbReference type="RefSeq" id="WP_126752885.1">
    <property type="nucleotide sequence ID" value="NZ_JBHUMT010000003.1"/>
</dbReference>
<dbReference type="EMBL" id="PIQA01000013">
    <property type="protein sequence ID" value="RUO62065.1"/>
    <property type="molecule type" value="Genomic_DNA"/>
</dbReference>
<comment type="caution">
    <text evidence="1">The sequence shown here is derived from an EMBL/GenBank/DDBJ whole genome shotgun (WGS) entry which is preliminary data.</text>
</comment>
<dbReference type="AlphaFoldDB" id="A0A432YMI8"/>
<gene>
    <name evidence="1" type="ORF">CWI73_11385</name>
</gene>
<proteinExistence type="predicted"/>
<dbReference type="Proteomes" id="UP000288361">
    <property type="component" value="Unassembled WGS sequence"/>
</dbReference>
<protein>
    <submittedName>
        <fullName evidence="1">Uncharacterized protein</fullName>
    </submittedName>
</protein>
<evidence type="ECO:0000313" key="1">
    <source>
        <dbReference type="EMBL" id="RUO62065.1"/>
    </source>
</evidence>
<sequence>MRELVSSTEIKKNDEESLLNSNVINVTANSTRVLIGKYEYRFEPDCYKRASIIKAINSAINLDWFSNLSEQTKTSYMTALKSFLPYVQKLKNEEFTVGILANFSSYRINIKKVKAQSTNVGIVSNMLAKGLGNPGLTSKEATYLRDVVNNKPNSASAKREQVALSDFFLNLSWFRTYLSDTEIYELSNQKIFLGSFVTTIATVLTKIIETKKAFIDSGLADNYTEDLSLTRKTKVKYYVHWLMKMGAQFDQTKSLDLLKLFQIDFINESKFVKTSECENSLYDKQISKIGTSNSYHKTDILRFGNLRAPSALEQYLMSFLIAAQAVQPSNIEELKAGNIIEIKNVNEQVIKVQLKYFKKRAKEVKETPLLSAKESVVAKAFLAYKEYFSSASEYLFNEQASLSTVHYTPYLKKRTLVTRLLLSLTIYEEEIRSSLGKSGYSNIFSKCFRTLKEEGGTSLSEWRARVARVNRH</sequence>
<organism evidence="1 2">
    <name type="scientific">Idiomarina piscisalsi</name>
    <dbReference type="NCBI Taxonomy" id="1096243"/>
    <lineage>
        <taxon>Bacteria</taxon>
        <taxon>Pseudomonadati</taxon>
        <taxon>Pseudomonadota</taxon>
        <taxon>Gammaproteobacteria</taxon>
        <taxon>Alteromonadales</taxon>
        <taxon>Idiomarinaceae</taxon>
        <taxon>Idiomarina</taxon>
    </lineage>
</organism>
<accession>A0A432YMI8</accession>